<dbReference type="AlphaFoldDB" id="A0A7W7HIJ3"/>
<protein>
    <submittedName>
        <fullName evidence="3">CAAX amino protease</fullName>
    </submittedName>
    <submittedName>
        <fullName evidence="4">Membrane protease YdiL (CAAX protease family)</fullName>
    </submittedName>
</protein>
<dbReference type="InterPro" id="IPR003675">
    <property type="entry name" value="Rce1/LyrA-like_dom"/>
</dbReference>
<dbReference type="Proteomes" id="UP000631312">
    <property type="component" value="Unassembled WGS sequence"/>
</dbReference>
<keyword evidence="1" id="KW-0472">Membrane</keyword>
<feature type="transmembrane region" description="Helical" evidence="1">
    <location>
        <begin position="28"/>
        <end position="49"/>
    </location>
</feature>
<dbReference type="GO" id="GO:0004175">
    <property type="term" value="F:endopeptidase activity"/>
    <property type="evidence" value="ECO:0007669"/>
    <property type="project" value="UniProtKB-ARBA"/>
</dbReference>
<dbReference type="PANTHER" id="PTHR39430:SF1">
    <property type="entry name" value="PROTEASE"/>
    <property type="match status" value="1"/>
</dbReference>
<dbReference type="EMBL" id="BOMP01000122">
    <property type="protein sequence ID" value="GIE44259.1"/>
    <property type="molecule type" value="Genomic_DNA"/>
</dbReference>
<gene>
    <name evidence="3" type="ORF">Alo02nite_71570</name>
    <name evidence="4" type="ORF">BJ964_005369</name>
</gene>
<keyword evidence="1" id="KW-0812">Transmembrane</keyword>
<dbReference type="Pfam" id="PF02517">
    <property type="entry name" value="Rce1-like"/>
    <property type="match status" value="1"/>
</dbReference>
<feature type="transmembrane region" description="Helical" evidence="1">
    <location>
        <begin position="106"/>
        <end position="124"/>
    </location>
</feature>
<evidence type="ECO:0000313" key="3">
    <source>
        <dbReference type="EMBL" id="GIE44259.1"/>
    </source>
</evidence>
<keyword evidence="1" id="KW-1133">Transmembrane helix</keyword>
<evidence type="ECO:0000313" key="6">
    <source>
        <dbReference type="Proteomes" id="UP000631312"/>
    </source>
</evidence>
<keyword evidence="4" id="KW-0645">Protease</keyword>
<feature type="transmembrane region" description="Helical" evidence="1">
    <location>
        <begin position="236"/>
        <end position="255"/>
    </location>
</feature>
<evidence type="ECO:0000313" key="4">
    <source>
        <dbReference type="EMBL" id="MBB4751208.1"/>
    </source>
</evidence>
<feature type="transmembrane region" description="Helical" evidence="1">
    <location>
        <begin position="136"/>
        <end position="155"/>
    </location>
</feature>
<keyword evidence="6" id="KW-1185">Reference proteome</keyword>
<feature type="transmembrane region" description="Helical" evidence="1">
    <location>
        <begin position="161"/>
        <end position="181"/>
    </location>
</feature>
<reference evidence="3 6" key="2">
    <citation type="submission" date="2021-01" db="EMBL/GenBank/DDBJ databases">
        <title>Whole genome shotgun sequence of Actinoplanes lobatus NBRC 12513.</title>
        <authorList>
            <person name="Komaki H."/>
            <person name="Tamura T."/>
        </authorList>
    </citation>
    <scope>NUCLEOTIDE SEQUENCE [LARGE SCALE GENOMIC DNA]</scope>
    <source>
        <strain evidence="3 6">NBRC 12513</strain>
    </source>
</reference>
<dbReference type="GO" id="GO:0006508">
    <property type="term" value="P:proteolysis"/>
    <property type="evidence" value="ECO:0007669"/>
    <property type="project" value="UniProtKB-KW"/>
</dbReference>
<dbReference type="EMBL" id="JACHNC010000001">
    <property type="protein sequence ID" value="MBB4751208.1"/>
    <property type="molecule type" value="Genomic_DNA"/>
</dbReference>
<organism evidence="4 5">
    <name type="scientific">Actinoplanes lobatus</name>
    <dbReference type="NCBI Taxonomy" id="113568"/>
    <lineage>
        <taxon>Bacteria</taxon>
        <taxon>Bacillati</taxon>
        <taxon>Actinomycetota</taxon>
        <taxon>Actinomycetes</taxon>
        <taxon>Micromonosporales</taxon>
        <taxon>Micromonosporaceae</taxon>
        <taxon>Actinoplanes</taxon>
    </lineage>
</organism>
<feature type="transmembrane region" description="Helical" evidence="1">
    <location>
        <begin position="70"/>
        <end position="94"/>
    </location>
</feature>
<feature type="transmembrane region" description="Helical" evidence="1">
    <location>
        <begin position="193"/>
        <end position="216"/>
    </location>
</feature>
<comment type="caution">
    <text evidence="4">The sequence shown here is derived from an EMBL/GenBank/DDBJ whole genome shotgun (WGS) entry which is preliminary data.</text>
</comment>
<feature type="domain" description="CAAX prenyl protease 2/Lysostaphin resistance protein A-like" evidence="2">
    <location>
        <begin position="107"/>
        <end position="197"/>
    </location>
</feature>
<keyword evidence="4" id="KW-0378">Hydrolase</keyword>
<reference evidence="4 5" key="1">
    <citation type="submission" date="2020-08" db="EMBL/GenBank/DDBJ databases">
        <title>Sequencing the genomes of 1000 actinobacteria strains.</title>
        <authorList>
            <person name="Klenk H.-P."/>
        </authorList>
    </citation>
    <scope>NUCLEOTIDE SEQUENCE [LARGE SCALE GENOMIC DNA]</scope>
    <source>
        <strain evidence="4 5">DSM 43150</strain>
    </source>
</reference>
<dbReference type="GO" id="GO:0080120">
    <property type="term" value="P:CAAX-box protein maturation"/>
    <property type="evidence" value="ECO:0007669"/>
    <property type="project" value="UniProtKB-ARBA"/>
</dbReference>
<sequence>MRFLLQFVAVVAATFVAGLAVRSVDGNVWLSLAVGVGAAFFTTAVYYGVVRATEKRAVTELAGRAAASGLVRGTLMGISIFAAVIGVIAANGGYRIVGLGDDPVNAVGLIGFMAAAATTEELIFRGVLFRHLEKLTGTWLALVGSALVFGGMHLLNKDATLWGALCIAISGGGMLTSAYVATRSLWLPIGLHFGWNYAQSAIFGSAVSGNGVQQAVLDSESTGDALISGGRFGPEASVFTVVAGVLVTAVFLWLAHRRGNLMPRRRNAEPALASKLDG</sequence>
<evidence type="ECO:0000259" key="2">
    <source>
        <dbReference type="Pfam" id="PF02517"/>
    </source>
</evidence>
<evidence type="ECO:0000256" key="1">
    <source>
        <dbReference type="SAM" id="Phobius"/>
    </source>
</evidence>
<accession>A0A7W7HIJ3</accession>
<proteinExistence type="predicted"/>
<name>A0A7W7HIJ3_9ACTN</name>
<evidence type="ECO:0000313" key="5">
    <source>
        <dbReference type="Proteomes" id="UP000590511"/>
    </source>
</evidence>
<dbReference type="RefSeq" id="WP_188123274.1">
    <property type="nucleotide sequence ID" value="NZ_BOMP01000122.1"/>
</dbReference>
<dbReference type="PANTHER" id="PTHR39430">
    <property type="entry name" value="MEMBRANE-ASSOCIATED PROTEASE-RELATED"/>
    <property type="match status" value="1"/>
</dbReference>
<dbReference type="Proteomes" id="UP000590511">
    <property type="component" value="Unassembled WGS sequence"/>
</dbReference>